<proteinExistence type="predicted"/>
<gene>
    <name evidence="2" type="primary">ORF44864</name>
</gene>
<organism evidence="2">
    <name type="scientific">Arion vulgaris</name>
    <dbReference type="NCBI Taxonomy" id="1028688"/>
    <lineage>
        <taxon>Eukaryota</taxon>
        <taxon>Metazoa</taxon>
        <taxon>Spiralia</taxon>
        <taxon>Lophotrochozoa</taxon>
        <taxon>Mollusca</taxon>
        <taxon>Gastropoda</taxon>
        <taxon>Heterobranchia</taxon>
        <taxon>Euthyneura</taxon>
        <taxon>Panpulmonata</taxon>
        <taxon>Eupulmonata</taxon>
        <taxon>Stylommatophora</taxon>
        <taxon>Helicina</taxon>
        <taxon>Arionoidea</taxon>
        <taxon>Arionidae</taxon>
        <taxon>Arion</taxon>
    </lineage>
</organism>
<protein>
    <submittedName>
        <fullName evidence="2">Uncharacterized protein</fullName>
    </submittedName>
</protein>
<evidence type="ECO:0000256" key="1">
    <source>
        <dbReference type="SAM" id="MobiDB-lite"/>
    </source>
</evidence>
<feature type="non-terminal residue" evidence="2">
    <location>
        <position position="1"/>
    </location>
</feature>
<sequence length="80" mass="8991">QPFSYDQLTGHNNNYQLKLPSSSVYVSVSEDNPVYNSRPSSAVPQISCHPPPKTSSQQRDQLPVFKTQPTVHIYKESLDS</sequence>
<accession>A0A0B6Z170</accession>
<name>A0A0B6Z170_9EUPU</name>
<feature type="compositionally biased region" description="Polar residues" evidence="1">
    <location>
        <begin position="33"/>
        <end position="44"/>
    </location>
</feature>
<evidence type="ECO:0000313" key="2">
    <source>
        <dbReference type="EMBL" id="CEK62329.1"/>
    </source>
</evidence>
<feature type="region of interest" description="Disordered" evidence="1">
    <location>
        <begin position="33"/>
        <end position="63"/>
    </location>
</feature>
<dbReference type="AlphaFoldDB" id="A0A0B6Z170"/>
<dbReference type="EMBL" id="HACG01015464">
    <property type="protein sequence ID" value="CEK62329.1"/>
    <property type="molecule type" value="Transcribed_RNA"/>
</dbReference>
<reference evidence="2" key="1">
    <citation type="submission" date="2014-12" db="EMBL/GenBank/DDBJ databases">
        <title>Insight into the proteome of Arion vulgaris.</title>
        <authorList>
            <person name="Aradska J."/>
            <person name="Bulat T."/>
            <person name="Smidak R."/>
            <person name="Sarate P."/>
            <person name="Gangsoo J."/>
            <person name="Sialana F."/>
            <person name="Bilban M."/>
            <person name="Lubec G."/>
        </authorList>
    </citation>
    <scope>NUCLEOTIDE SEQUENCE</scope>
    <source>
        <tissue evidence="2">Skin</tissue>
    </source>
</reference>